<dbReference type="InterPro" id="IPR029056">
    <property type="entry name" value="Ribokinase-like"/>
</dbReference>
<comment type="similarity">
    <text evidence="1 6">Belongs to the carbohydrate kinase PfkB family.</text>
</comment>
<evidence type="ECO:0000259" key="7">
    <source>
        <dbReference type="Pfam" id="PF00294"/>
    </source>
</evidence>
<feature type="domain" description="Carbohydrate kinase PfkB" evidence="7">
    <location>
        <begin position="13"/>
        <end position="295"/>
    </location>
</feature>
<keyword evidence="4" id="KW-0418">Kinase</keyword>
<evidence type="ECO:0000256" key="5">
    <source>
        <dbReference type="ARBA" id="ARBA00022840"/>
    </source>
</evidence>
<evidence type="ECO:0000256" key="1">
    <source>
        <dbReference type="ARBA" id="ARBA00010688"/>
    </source>
</evidence>
<dbReference type="RefSeq" id="WP_259546235.1">
    <property type="nucleotide sequence ID" value="NZ_BAABHW010000001.1"/>
</dbReference>
<evidence type="ECO:0000256" key="2">
    <source>
        <dbReference type="ARBA" id="ARBA00022679"/>
    </source>
</evidence>
<dbReference type="PROSITE" id="PS00584">
    <property type="entry name" value="PFKB_KINASES_2"/>
    <property type="match status" value="1"/>
</dbReference>
<dbReference type="InterPro" id="IPR011611">
    <property type="entry name" value="PfkB_dom"/>
</dbReference>
<evidence type="ECO:0000256" key="3">
    <source>
        <dbReference type="ARBA" id="ARBA00022741"/>
    </source>
</evidence>
<sequence>MTILTITLNPALDLETETPRLVPGRKLRCAAPRRDPGGGGINVARGIAILGGQADAAIALAGPVGQGLVQRLEKQGIRVHHLPAPGETRQNLSVIETETGQQFRFIFPGPEWSASDVDRLMVALPGLALAGDYVVLSGSLPPGVEAGVLVELARVLTARGVRVIADTSGPALTALASARLNLAMLRMDSAEAEELLSRDLPHPLDSAKMAEGLVQDGAAEIVILARGAEGSVLVSKEGRWFAPAADVPVASVTGAGDSFVAGAVLALSRGHPLPEVLQCGVAAASSAVTTEATELCDRAVYERLLPLCAARPV</sequence>
<keyword evidence="9" id="KW-1185">Reference proteome</keyword>
<comment type="caution">
    <text evidence="8">The sequence shown here is derived from an EMBL/GenBank/DDBJ whole genome shotgun (WGS) entry which is preliminary data.</text>
</comment>
<dbReference type="CDD" id="cd01164">
    <property type="entry name" value="FruK_PfkB_like"/>
    <property type="match status" value="1"/>
</dbReference>
<keyword evidence="2 6" id="KW-0808">Transferase</keyword>
<reference evidence="9" key="1">
    <citation type="journal article" date="2019" name="Int. J. Syst. Evol. Microbiol.">
        <title>The Global Catalogue of Microorganisms (GCM) 10K type strain sequencing project: providing services to taxonomists for standard genome sequencing and annotation.</title>
        <authorList>
            <consortium name="The Broad Institute Genomics Platform"/>
            <consortium name="The Broad Institute Genome Sequencing Center for Infectious Disease"/>
            <person name="Wu L."/>
            <person name="Ma J."/>
        </authorList>
    </citation>
    <scope>NUCLEOTIDE SEQUENCE [LARGE SCALE GENOMIC DNA]</scope>
    <source>
        <strain evidence="9">JCM 18015</strain>
    </source>
</reference>
<name>A0ABP9L4U3_9RHOB</name>
<dbReference type="Proteomes" id="UP001499910">
    <property type="component" value="Unassembled WGS sequence"/>
</dbReference>
<accession>A0ABP9L4U3</accession>
<dbReference type="PANTHER" id="PTHR46566">
    <property type="entry name" value="1-PHOSPHOFRUCTOKINASE-RELATED"/>
    <property type="match status" value="1"/>
</dbReference>
<dbReference type="Gene3D" id="3.40.1190.20">
    <property type="match status" value="1"/>
</dbReference>
<evidence type="ECO:0000313" key="8">
    <source>
        <dbReference type="EMBL" id="GAA5069247.1"/>
    </source>
</evidence>
<proteinExistence type="inferred from homology"/>
<dbReference type="PANTHER" id="PTHR46566:SF2">
    <property type="entry name" value="ATP-DEPENDENT 6-PHOSPHOFRUCTOKINASE ISOZYME 2"/>
    <property type="match status" value="1"/>
</dbReference>
<protein>
    <recommendedName>
        <fullName evidence="6">Phosphofructokinase</fullName>
    </recommendedName>
</protein>
<dbReference type="PIRSF" id="PIRSF000535">
    <property type="entry name" value="1PFK/6PFK/LacC"/>
    <property type="match status" value="1"/>
</dbReference>
<dbReference type="InterPro" id="IPR002173">
    <property type="entry name" value="Carboh/pur_kinase_PfkB_CS"/>
</dbReference>
<dbReference type="NCBIfam" id="TIGR03168">
    <property type="entry name" value="1-PFK"/>
    <property type="match status" value="1"/>
</dbReference>
<evidence type="ECO:0000256" key="4">
    <source>
        <dbReference type="ARBA" id="ARBA00022777"/>
    </source>
</evidence>
<dbReference type="SUPFAM" id="SSF53613">
    <property type="entry name" value="Ribokinase-like"/>
    <property type="match status" value="1"/>
</dbReference>
<organism evidence="8 9">
    <name type="scientific">[Roseibacterium] beibuensis</name>
    <dbReference type="NCBI Taxonomy" id="1193142"/>
    <lineage>
        <taxon>Bacteria</taxon>
        <taxon>Pseudomonadati</taxon>
        <taxon>Pseudomonadota</taxon>
        <taxon>Alphaproteobacteria</taxon>
        <taxon>Rhodobacterales</taxon>
        <taxon>Roseobacteraceae</taxon>
        <taxon>Roseicyclus</taxon>
    </lineage>
</organism>
<dbReference type="Pfam" id="PF00294">
    <property type="entry name" value="PfkB"/>
    <property type="match status" value="1"/>
</dbReference>
<keyword evidence="5" id="KW-0067">ATP-binding</keyword>
<dbReference type="InterPro" id="IPR017583">
    <property type="entry name" value="Tagatose/fructose_Pkinase"/>
</dbReference>
<dbReference type="EMBL" id="BAABHW010000001">
    <property type="protein sequence ID" value="GAA5069247.1"/>
    <property type="molecule type" value="Genomic_DNA"/>
</dbReference>
<evidence type="ECO:0000256" key="6">
    <source>
        <dbReference type="PIRNR" id="PIRNR000535"/>
    </source>
</evidence>
<evidence type="ECO:0000313" key="9">
    <source>
        <dbReference type="Proteomes" id="UP001499910"/>
    </source>
</evidence>
<gene>
    <name evidence="8" type="ORF">GCM10023209_10810</name>
</gene>
<keyword evidence="3" id="KW-0547">Nucleotide-binding</keyword>